<dbReference type="GO" id="GO:0004521">
    <property type="term" value="F:RNA endonuclease activity"/>
    <property type="evidence" value="ECO:0007669"/>
    <property type="project" value="TreeGrafter"/>
</dbReference>
<dbReference type="Proteomes" id="UP000539265">
    <property type="component" value="Unassembled WGS sequence"/>
</dbReference>
<dbReference type="AlphaFoldDB" id="A0A839S8N3"/>
<dbReference type="GO" id="GO:0016787">
    <property type="term" value="F:hydrolase activity"/>
    <property type="evidence" value="ECO:0007669"/>
    <property type="project" value="UniProtKB-KW"/>
</dbReference>
<reference evidence="3" key="1">
    <citation type="submission" date="2020-08" db="EMBL/GenBank/DDBJ databases">
        <title>Genomic Encyclopedia of Type Strains, Phase III (KMG-III): the genomes of soil and plant-associated and newly described type strains.</title>
        <authorList>
            <person name="Whitman W."/>
        </authorList>
    </citation>
    <scope>NUCLEOTIDE SEQUENCE [LARGE SCALE GENOMIC DNA]</scope>
    <source>
        <strain evidence="3">CECT 8628</strain>
    </source>
</reference>
<sequence>MFTLKPTNQFKKDVKAAKKRSAKNVELIVDFLEKLEENGVAGIDKKHRSHKLSGEFEDNWEAHIKPDLLIIWFEITEEKEIILMRLGSHSDLF</sequence>
<dbReference type="InterPro" id="IPR035093">
    <property type="entry name" value="RelE/ParE_toxin_dom_sf"/>
</dbReference>
<feature type="active site" description="Proton donor" evidence="2">
    <location>
        <position position="89"/>
    </location>
</feature>
<comment type="caution">
    <text evidence="3">The sequence shown here is derived from an EMBL/GenBank/DDBJ whole genome shotgun (WGS) entry which is preliminary data.</text>
</comment>
<dbReference type="RefSeq" id="WP_096356867.1">
    <property type="nucleotide sequence ID" value="NZ_AP017313.1"/>
</dbReference>
<dbReference type="EMBL" id="JACHWX010000002">
    <property type="protein sequence ID" value="MBB3054491.1"/>
    <property type="molecule type" value="Genomic_DNA"/>
</dbReference>
<dbReference type="InterPro" id="IPR007712">
    <property type="entry name" value="RelE/ParE_toxin"/>
</dbReference>
<organism evidence="3 4">
    <name type="scientific">Mucilaginibacter gotjawali</name>
    <dbReference type="NCBI Taxonomy" id="1550579"/>
    <lineage>
        <taxon>Bacteria</taxon>
        <taxon>Pseudomonadati</taxon>
        <taxon>Bacteroidota</taxon>
        <taxon>Sphingobacteriia</taxon>
        <taxon>Sphingobacteriales</taxon>
        <taxon>Sphingobacteriaceae</taxon>
        <taxon>Mucilaginibacter</taxon>
    </lineage>
</organism>
<dbReference type="PANTHER" id="PTHR40588">
    <property type="entry name" value="MRNA INTERFERASE TOXIN YAFQ"/>
    <property type="match status" value="1"/>
</dbReference>
<keyword evidence="1" id="KW-1277">Toxin-antitoxin system</keyword>
<dbReference type="SUPFAM" id="SSF143011">
    <property type="entry name" value="RelE-like"/>
    <property type="match status" value="1"/>
</dbReference>
<evidence type="ECO:0000256" key="2">
    <source>
        <dbReference type="PIRSR" id="PIRSR006156-1"/>
    </source>
</evidence>
<accession>A0A839S8N3</accession>
<dbReference type="GO" id="GO:0006415">
    <property type="term" value="P:translational termination"/>
    <property type="evidence" value="ECO:0007669"/>
    <property type="project" value="TreeGrafter"/>
</dbReference>
<dbReference type="GO" id="GO:0006402">
    <property type="term" value="P:mRNA catabolic process"/>
    <property type="evidence" value="ECO:0007669"/>
    <property type="project" value="TreeGrafter"/>
</dbReference>
<dbReference type="PANTHER" id="PTHR40588:SF1">
    <property type="entry name" value="MRNA INTERFERASE TOXIN YAFQ"/>
    <property type="match status" value="1"/>
</dbReference>
<gene>
    <name evidence="3" type="ORF">FHS11_000901</name>
</gene>
<dbReference type="PIRSF" id="PIRSF006156">
    <property type="entry name" value="YafQ"/>
    <property type="match status" value="1"/>
</dbReference>
<dbReference type="Gene3D" id="3.30.2310.20">
    <property type="entry name" value="RelE-like"/>
    <property type="match status" value="1"/>
</dbReference>
<keyword evidence="3" id="KW-0378">Hydrolase</keyword>
<dbReference type="EC" id="3.1.-.-" evidence="3"/>
<dbReference type="InterPro" id="IPR004386">
    <property type="entry name" value="Toxin_YafQ-like"/>
</dbReference>
<protein>
    <submittedName>
        <fullName evidence="3">mRNA interferase YafQ</fullName>
        <ecNumber evidence="3">3.1.-.-</ecNumber>
    </submittedName>
</protein>
<proteinExistence type="predicted"/>
<evidence type="ECO:0000313" key="3">
    <source>
        <dbReference type="EMBL" id="MBB3054491.1"/>
    </source>
</evidence>
<evidence type="ECO:0000313" key="4">
    <source>
        <dbReference type="Proteomes" id="UP000539265"/>
    </source>
</evidence>
<keyword evidence="4" id="KW-1185">Reference proteome</keyword>
<dbReference type="Pfam" id="PF15738">
    <property type="entry name" value="YafQ_toxin"/>
    <property type="match status" value="1"/>
</dbReference>
<evidence type="ECO:0000256" key="1">
    <source>
        <dbReference type="ARBA" id="ARBA00022649"/>
    </source>
</evidence>
<dbReference type="NCBIfam" id="TIGR02385">
    <property type="entry name" value="RelE_StbE"/>
    <property type="match status" value="1"/>
</dbReference>
<dbReference type="OrthoDB" id="7030467at2"/>
<name>A0A839S8N3_9SPHI</name>